<sequence length="318" mass="35382">MTWLIGVDEAGYGPNLGPLVIAATVWQAPNALSPSEMYEVLGDAVAVAKASRKDDRLLIADSKQLFTAQKSLAPLERGVHAAAQLLKRDVSTWRKLLAEVGQADADRLAPIPWFAEFDRPLPCGISTADVAADADRLAEALRCAGMQLLDARAALLFAGEFNQRLQSGNKSRVLSETTLGLVRDLLPTTPGDVYIVCDKHGGRDRYAGLLQETFGDLLFRVREESRRRSSYEWDREEGRGLIEFRQGGEEFLPAALASMHAKYLREITMDAFNAFWRSHDPTLRPTAGYPVDAKRFLQETVDLRKQLAIADDLLWRQK</sequence>
<dbReference type="Proteomes" id="UP000239388">
    <property type="component" value="Unassembled WGS sequence"/>
</dbReference>
<comment type="caution">
    <text evidence="1">The sequence shown here is derived from an EMBL/GenBank/DDBJ whole genome shotgun (WGS) entry which is preliminary data.</text>
</comment>
<name>A0A2S8FSQ6_9BACT</name>
<dbReference type="SUPFAM" id="SSF53098">
    <property type="entry name" value="Ribonuclease H-like"/>
    <property type="match status" value="1"/>
</dbReference>
<dbReference type="Gene3D" id="3.30.420.10">
    <property type="entry name" value="Ribonuclease H-like superfamily/Ribonuclease H"/>
    <property type="match status" value="2"/>
</dbReference>
<evidence type="ECO:0000313" key="1">
    <source>
        <dbReference type="EMBL" id="PQO35206.1"/>
    </source>
</evidence>
<dbReference type="GO" id="GO:0003676">
    <property type="term" value="F:nucleic acid binding"/>
    <property type="evidence" value="ECO:0007669"/>
    <property type="project" value="InterPro"/>
</dbReference>
<organism evidence="1 2">
    <name type="scientific">Blastopirellula marina</name>
    <dbReference type="NCBI Taxonomy" id="124"/>
    <lineage>
        <taxon>Bacteria</taxon>
        <taxon>Pseudomonadati</taxon>
        <taxon>Planctomycetota</taxon>
        <taxon>Planctomycetia</taxon>
        <taxon>Pirellulales</taxon>
        <taxon>Pirellulaceae</taxon>
        <taxon>Blastopirellula</taxon>
    </lineage>
</organism>
<protein>
    <submittedName>
        <fullName evidence="1">Uncharacterized protein</fullName>
    </submittedName>
</protein>
<reference evidence="1 2" key="1">
    <citation type="submission" date="2018-02" db="EMBL/GenBank/DDBJ databases">
        <title>Comparative genomes isolates from brazilian mangrove.</title>
        <authorList>
            <person name="Araujo J.E."/>
            <person name="Taketani R.G."/>
            <person name="Silva M.C.P."/>
            <person name="Loureco M.V."/>
            <person name="Andreote F.D."/>
        </authorList>
    </citation>
    <scope>NUCLEOTIDE SEQUENCE [LARGE SCALE GENOMIC DNA]</scope>
    <source>
        <strain evidence="1 2">NAP PRIS-MGV</strain>
    </source>
</reference>
<dbReference type="OrthoDB" id="5498373at2"/>
<dbReference type="InterPro" id="IPR012337">
    <property type="entry name" value="RNaseH-like_sf"/>
</dbReference>
<dbReference type="RefSeq" id="WP_105355039.1">
    <property type="nucleotide sequence ID" value="NZ_PUIB01000016.1"/>
</dbReference>
<gene>
    <name evidence="1" type="ORF">C5Y98_14760</name>
</gene>
<dbReference type="AlphaFoldDB" id="A0A2S8FSQ6"/>
<evidence type="ECO:0000313" key="2">
    <source>
        <dbReference type="Proteomes" id="UP000239388"/>
    </source>
</evidence>
<accession>A0A2S8FSQ6</accession>
<dbReference type="InterPro" id="IPR036397">
    <property type="entry name" value="RNaseH_sf"/>
</dbReference>
<proteinExistence type="predicted"/>
<dbReference type="EMBL" id="PUIB01000016">
    <property type="protein sequence ID" value="PQO35206.1"/>
    <property type="molecule type" value="Genomic_DNA"/>
</dbReference>